<keyword evidence="1" id="KW-1133">Transmembrane helix</keyword>
<evidence type="ECO:0000256" key="1">
    <source>
        <dbReference type="SAM" id="Phobius"/>
    </source>
</evidence>
<organism evidence="2">
    <name type="scientific">Anguilla anguilla</name>
    <name type="common">European freshwater eel</name>
    <name type="synonym">Muraena anguilla</name>
    <dbReference type="NCBI Taxonomy" id="7936"/>
    <lineage>
        <taxon>Eukaryota</taxon>
        <taxon>Metazoa</taxon>
        <taxon>Chordata</taxon>
        <taxon>Craniata</taxon>
        <taxon>Vertebrata</taxon>
        <taxon>Euteleostomi</taxon>
        <taxon>Actinopterygii</taxon>
        <taxon>Neopterygii</taxon>
        <taxon>Teleostei</taxon>
        <taxon>Anguilliformes</taxon>
        <taxon>Anguillidae</taxon>
        <taxon>Anguilla</taxon>
    </lineage>
</organism>
<keyword evidence="1" id="KW-0812">Transmembrane</keyword>
<keyword evidence="1" id="KW-0472">Membrane</keyword>
<protein>
    <submittedName>
        <fullName evidence="2">Uncharacterized protein</fullName>
    </submittedName>
</protein>
<reference evidence="2" key="2">
    <citation type="journal article" date="2015" name="Fish Shellfish Immunol.">
        <title>Early steps in the European eel (Anguilla anguilla)-Vibrio vulnificus interaction in the gills: Role of the RtxA13 toxin.</title>
        <authorList>
            <person name="Callol A."/>
            <person name="Pajuelo D."/>
            <person name="Ebbesson L."/>
            <person name="Teles M."/>
            <person name="MacKenzie S."/>
            <person name="Amaro C."/>
        </authorList>
    </citation>
    <scope>NUCLEOTIDE SEQUENCE</scope>
</reference>
<dbReference type="EMBL" id="GBXM01029994">
    <property type="protein sequence ID" value="JAH78583.1"/>
    <property type="molecule type" value="Transcribed_RNA"/>
</dbReference>
<evidence type="ECO:0000313" key="2">
    <source>
        <dbReference type="EMBL" id="JAH78583.1"/>
    </source>
</evidence>
<sequence length="30" mass="3488">MLLLINLLQLFLIPILCLLISNLLTVYFLL</sequence>
<feature type="transmembrane region" description="Helical" evidence="1">
    <location>
        <begin position="7"/>
        <end position="29"/>
    </location>
</feature>
<dbReference type="AlphaFoldDB" id="A0A0E9VMV6"/>
<reference evidence="2" key="1">
    <citation type="submission" date="2014-11" db="EMBL/GenBank/DDBJ databases">
        <authorList>
            <person name="Amaro Gonzalez C."/>
        </authorList>
    </citation>
    <scope>NUCLEOTIDE SEQUENCE</scope>
</reference>
<proteinExistence type="predicted"/>
<accession>A0A0E9VMV6</accession>
<name>A0A0E9VMV6_ANGAN</name>